<evidence type="ECO:0000259" key="1">
    <source>
        <dbReference type="Pfam" id="PF04448"/>
    </source>
</evidence>
<organism evidence="2 3">
    <name type="scientific">Moraxella pluranimalium</name>
    <dbReference type="NCBI Taxonomy" id="470453"/>
    <lineage>
        <taxon>Bacteria</taxon>
        <taxon>Pseudomonadati</taxon>
        <taxon>Pseudomonadota</taxon>
        <taxon>Gammaproteobacteria</taxon>
        <taxon>Moraxellales</taxon>
        <taxon>Moraxellaceae</taxon>
        <taxon>Moraxella</taxon>
    </lineage>
</organism>
<protein>
    <recommendedName>
        <fullName evidence="1">DUF551 domain-containing protein</fullName>
    </recommendedName>
</protein>
<sequence>MSDWISIDEYIPPEDERVITWDGYGVSIGMVESWFAEGGELCVGFEDDDITHWMPLPSPPKPTRRMAVLTVPHYNS</sequence>
<dbReference type="OrthoDB" id="8781925at2"/>
<dbReference type="Pfam" id="PF04448">
    <property type="entry name" value="DUF551"/>
    <property type="match status" value="1"/>
</dbReference>
<evidence type="ECO:0000313" key="3">
    <source>
        <dbReference type="Proteomes" id="UP000189800"/>
    </source>
</evidence>
<proteinExistence type="predicted"/>
<gene>
    <name evidence="2" type="ORF">B0680_05595</name>
</gene>
<dbReference type="Proteomes" id="UP000189800">
    <property type="component" value="Unassembled WGS sequence"/>
</dbReference>
<evidence type="ECO:0000313" key="2">
    <source>
        <dbReference type="EMBL" id="OOS24252.1"/>
    </source>
</evidence>
<dbReference type="STRING" id="470453.B0680_05595"/>
<dbReference type="InterPro" id="IPR007539">
    <property type="entry name" value="DUF551"/>
</dbReference>
<dbReference type="EMBL" id="MUYU01000012">
    <property type="protein sequence ID" value="OOS24252.1"/>
    <property type="molecule type" value="Genomic_DNA"/>
</dbReference>
<keyword evidence="3" id="KW-1185">Reference proteome</keyword>
<accession>A0A1T0CPI9</accession>
<dbReference type="RefSeq" id="WP_078254111.1">
    <property type="nucleotide sequence ID" value="NZ_MUYU01000012.1"/>
</dbReference>
<reference evidence="2 3" key="1">
    <citation type="submission" date="2017-02" db="EMBL/GenBank/DDBJ databases">
        <title>Draft genome sequence of Moraxella pluranimalium CCUG 54913T type strain.</title>
        <authorList>
            <person name="Salva-Serra F."/>
            <person name="Engstrom-Jakobsson H."/>
            <person name="Thorell K."/>
            <person name="Jaen-Luchoro D."/>
            <person name="Gonzales-Siles L."/>
            <person name="Karlsson R."/>
            <person name="Yazdan S."/>
            <person name="Boulund F."/>
            <person name="Johnning A."/>
            <person name="Engstrand L."/>
            <person name="Kristiansson E."/>
            <person name="Moore E."/>
        </authorList>
    </citation>
    <scope>NUCLEOTIDE SEQUENCE [LARGE SCALE GENOMIC DNA]</scope>
    <source>
        <strain evidence="2 3">CCUG 54913</strain>
    </source>
</reference>
<dbReference type="AlphaFoldDB" id="A0A1T0CPI9"/>
<feature type="domain" description="DUF551" evidence="1">
    <location>
        <begin position="4"/>
        <end position="61"/>
    </location>
</feature>
<name>A0A1T0CPI9_9GAMM</name>
<comment type="caution">
    <text evidence="2">The sequence shown here is derived from an EMBL/GenBank/DDBJ whole genome shotgun (WGS) entry which is preliminary data.</text>
</comment>